<comment type="caution">
    <text evidence="2">The sequence shown here is derived from an EMBL/GenBank/DDBJ whole genome shotgun (WGS) entry which is preliminary data.</text>
</comment>
<feature type="transmembrane region" description="Helical" evidence="1">
    <location>
        <begin position="55"/>
        <end position="72"/>
    </location>
</feature>
<evidence type="ECO:0000256" key="1">
    <source>
        <dbReference type="SAM" id="Phobius"/>
    </source>
</evidence>
<protein>
    <submittedName>
        <fullName evidence="2">Chromosome partitioning protein ParB</fullName>
    </submittedName>
</protein>
<keyword evidence="1" id="KW-0812">Transmembrane</keyword>
<keyword evidence="3" id="KW-1185">Reference proteome</keyword>
<evidence type="ECO:0000313" key="3">
    <source>
        <dbReference type="Proteomes" id="UP001108027"/>
    </source>
</evidence>
<dbReference type="InterPro" id="IPR047798">
    <property type="entry name" value="BPSS1780-like"/>
</dbReference>
<feature type="transmembrane region" description="Helical" evidence="1">
    <location>
        <begin position="215"/>
        <end position="233"/>
    </location>
</feature>
<proteinExistence type="predicted"/>
<dbReference type="RefSeq" id="WP_228233481.1">
    <property type="nucleotide sequence ID" value="NZ_JAJGNA010000005.1"/>
</dbReference>
<organism evidence="2 3">
    <name type="scientific">Alloalcanivorax marinus</name>
    <dbReference type="NCBI Taxonomy" id="1177169"/>
    <lineage>
        <taxon>Bacteria</taxon>
        <taxon>Pseudomonadati</taxon>
        <taxon>Pseudomonadota</taxon>
        <taxon>Gammaproteobacteria</taxon>
        <taxon>Oceanospirillales</taxon>
        <taxon>Alcanivoracaceae</taxon>
        <taxon>Alloalcanivorax</taxon>
    </lineage>
</organism>
<sequence>MQLNEPRKVTVGEALAWIGDGMKLLSGHWGVVIGALVMIFVITTVLQFVPLIGPLAQPFLMTLLYGGLVKIFHRIDTTGQSDFTDLFAGFSQRTGPLLLLSLAQLGVFVAIGLLVGVGVVAMAGTAGVMSQGMDPSMGSGGLGVGSLLLGLVGLVVMVLVAFLFYFSVPLVMLTDTGPGRAMSLSFKACMKNLGPMIVYGLVAMVMVALGALPALLGWLFVMPILAGAFYLSFKRILTES</sequence>
<gene>
    <name evidence="2" type="ORF">LL252_06495</name>
</gene>
<dbReference type="Proteomes" id="UP001108027">
    <property type="component" value="Unassembled WGS sequence"/>
</dbReference>
<dbReference type="NCBIfam" id="NF041043">
    <property type="entry name" value="BPSS1780_fam"/>
    <property type="match status" value="1"/>
</dbReference>
<reference evidence="2" key="1">
    <citation type="submission" date="2021-10" db="EMBL/GenBank/DDBJ databases">
        <title>The diversity and Nitrogen Metabolism of Culturable Nitrate-Utilizing Bacteria Within the Oxygen Minimum Zone of the Changjiang (Yangtze River)Estuary.</title>
        <authorList>
            <person name="Zhang D."/>
            <person name="Zheng J."/>
            <person name="Liu S."/>
            <person name="He W."/>
        </authorList>
    </citation>
    <scope>NUCLEOTIDE SEQUENCE</scope>
    <source>
        <strain evidence="2">FXH-223</strain>
    </source>
</reference>
<dbReference type="EMBL" id="JAJGNA010000005">
    <property type="protein sequence ID" value="MCC4308217.1"/>
    <property type="molecule type" value="Genomic_DNA"/>
</dbReference>
<keyword evidence="1" id="KW-1133">Transmembrane helix</keyword>
<evidence type="ECO:0000313" key="2">
    <source>
        <dbReference type="EMBL" id="MCC4308217.1"/>
    </source>
</evidence>
<keyword evidence="1" id="KW-0472">Membrane</keyword>
<feature type="transmembrane region" description="Helical" evidence="1">
    <location>
        <begin position="29"/>
        <end position="49"/>
    </location>
</feature>
<dbReference type="AlphaFoldDB" id="A0A9Q3UJQ0"/>
<name>A0A9Q3UJQ0_9GAMM</name>
<feature type="transmembrane region" description="Helical" evidence="1">
    <location>
        <begin position="144"/>
        <end position="168"/>
    </location>
</feature>
<accession>A0A9Q3UJQ0</accession>
<feature type="transmembrane region" description="Helical" evidence="1">
    <location>
        <begin position="189"/>
        <end position="209"/>
    </location>
</feature>
<feature type="transmembrane region" description="Helical" evidence="1">
    <location>
        <begin position="97"/>
        <end position="124"/>
    </location>
</feature>